<dbReference type="RefSeq" id="WP_129986371.1">
    <property type="nucleotide sequence ID" value="NZ_SDPU01000018.1"/>
</dbReference>
<dbReference type="InterPro" id="IPR051157">
    <property type="entry name" value="PDH/Transketolase"/>
</dbReference>
<reference evidence="2 3" key="1">
    <citation type="submission" date="2019-01" db="EMBL/GenBank/DDBJ databases">
        <title>Nocardioides guangzhouensis sp. nov., an actinobacterium isolated from soil.</title>
        <authorList>
            <person name="Fu Y."/>
            <person name="Cai Y."/>
            <person name="Lin Z."/>
            <person name="Chen P."/>
        </authorList>
    </citation>
    <scope>NUCLEOTIDE SEQUENCE [LARGE SCALE GENOMIC DNA]</scope>
    <source>
        <strain evidence="2 3">NBRC 105384</strain>
    </source>
</reference>
<sequence>MSDPRQRFAQTAADLVEEDLSVALVYAEISGQYFGDVESRHPDRVVNVGIREQLLVNVGAGLALAGMRPIVHTFGSFLVERAFEQIKLGFGHQDVGGVLVGSGGSFDIASGGRTHQAPGDVPLMDTLPGWTLHVPGHADEVEDSLRLAVAGDGREYVRVVSQQNAQAFPVRPGRFHVLRRGSGATVVAVGPTLDAVLEATRGRDVSVLYANVVRPFDSRTLRAVLASPEVVLVEPYLAGTSSRLVADALSDVPHRLLALGVRSEEIRRYGTARQHVAAHGLDAAGIRRSLDAFLVGRGDGIAS</sequence>
<dbReference type="Gene3D" id="3.40.50.970">
    <property type="match status" value="1"/>
</dbReference>
<proteinExistence type="predicted"/>
<dbReference type="SUPFAM" id="SSF52922">
    <property type="entry name" value="TK C-terminal domain-like"/>
    <property type="match status" value="1"/>
</dbReference>
<evidence type="ECO:0000259" key="1">
    <source>
        <dbReference type="SMART" id="SM00861"/>
    </source>
</evidence>
<evidence type="ECO:0000313" key="3">
    <source>
        <dbReference type="Proteomes" id="UP000291189"/>
    </source>
</evidence>
<comment type="caution">
    <text evidence="2">The sequence shown here is derived from an EMBL/GenBank/DDBJ whole genome shotgun (WGS) entry which is preliminary data.</text>
</comment>
<dbReference type="CDD" id="cd07033">
    <property type="entry name" value="TPP_PYR_DXS_TK_like"/>
    <property type="match status" value="1"/>
</dbReference>
<name>A0A4Q5J6T9_9ACTN</name>
<dbReference type="EMBL" id="SDPU01000018">
    <property type="protein sequence ID" value="RYU13411.1"/>
    <property type="molecule type" value="Genomic_DNA"/>
</dbReference>
<dbReference type="InterPro" id="IPR009014">
    <property type="entry name" value="Transketo_C/PFOR_II"/>
</dbReference>
<dbReference type="OrthoDB" id="8732661at2"/>
<organism evidence="2 3">
    <name type="scientific">Nocardioides iriomotensis</name>
    <dbReference type="NCBI Taxonomy" id="715784"/>
    <lineage>
        <taxon>Bacteria</taxon>
        <taxon>Bacillati</taxon>
        <taxon>Actinomycetota</taxon>
        <taxon>Actinomycetes</taxon>
        <taxon>Propionibacteriales</taxon>
        <taxon>Nocardioidaceae</taxon>
        <taxon>Nocardioides</taxon>
    </lineage>
</organism>
<gene>
    <name evidence="2" type="ORF">ETU37_06125</name>
</gene>
<evidence type="ECO:0000313" key="2">
    <source>
        <dbReference type="EMBL" id="RYU13411.1"/>
    </source>
</evidence>
<dbReference type="Pfam" id="PF02779">
    <property type="entry name" value="Transket_pyr"/>
    <property type="match status" value="1"/>
</dbReference>
<dbReference type="SMART" id="SM00861">
    <property type="entry name" value="Transket_pyr"/>
    <property type="match status" value="1"/>
</dbReference>
<dbReference type="Proteomes" id="UP000291189">
    <property type="component" value="Unassembled WGS sequence"/>
</dbReference>
<dbReference type="PANTHER" id="PTHR43825:SF1">
    <property type="entry name" value="TRANSKETOLASE-LIKE PYRIMIDINE-BINDING DOMAIN-CONTAINING PROTEIN"/>
    <property type="match status" value="1"/>
</dbReference>
<dbReference type="Gene3D" id="3.40.50.920">
    <property type="match status" value="1"/>
</dbReference>
<dbReference type="PANTHER" id="PTHR43825">
    <property type="entry name" value="PYRUVATE DEHYDROGENASE E1 COMPONENT"/>
    <property type="match status" value="1"/>
</dbReference>
<accession>A0A4Q5J6T9</accession>
<protein>
    <submittedName>
        <fullName evidence="2">Transketolase</fullName>
    </submittedName>
</protein>
<feature type="domain" description="Transketolase-like pyrimidine-binding" evidence="1">
    <location>
        <begin position="2"/>
        <end position="166"/>
    </location>
</feature>
<dbReference type="SUPFAM" id="SSF52518">
    <property type="entry name" value="Thiamin diphosphate-binding fold (THDP-binding)"/>
    <property type="match status" value="1"/>
</dbReference>
<dbReference type="InterPro" id="IPR005475">
    <property type="entry name" value="Transketolase-like_Pyr-bd"/>
</dbReference>
<dbReference type="AlphaFoldDB" id="A0A4Q5J6T9"/>
<keyword evidence="3" id="KW-1185">Reference proteome</keyword>
<dbReference type="InterPro" id="IPR029061">
    <property type="entry name" value="THDP-binding"/>
</dbReference>
<dbReference type="GO" id="GO:0000287">
    <property type="term" value="F:magnesium ion binding"/>
    <property type="evidence" value="ECO:0007669"/>
    <property type="project" value="UniProtKB-ARBA"/>
</dbReference>